<evidence type="ECO:0000256" key="8">
    <source>
        <dbReference type="SAM" id="Phobius"/>
    </source>
</evidence>
<comment type="caution">
    <text evidence="11">The sequence shown here is derived from an EMBL/GenBank/DDBJ whole genome shotgun (WGS) entry which is preliminary data.</text>
</comment>
<proteinExistence type="predicted"/>
<feature type="transmembrane region" description="Helical" evidence="8">
    <location>
        <begin position="342"/>
        <end position="372"/>
    </location>
</feature>
<dbReference type="Pfam" id="PF13899">
    <property type="entry name" value="Thioredoxin_7"/>
    <property type="match status" value="1"/>
</dbReference>
<comment type="subcellular location">
    <subcellularLocation>
        <location evidence="1">Cell membrane</location>
        <topology evidence="1">Multi-pass membrane protein</topology>
    </subcellularLocation>
</comment>
<dbReference type="PROSITE" id="PS51352">
    <property type="entry name" value="THIOREDOXIN_2"/>
    <property type="match status" value="1"/>
</dbReference>
<evidence type="ECO:0000313" key="11">
    <source>
        <dbReference type="EMBL" id="MDR5874970.1"/>
    </source>
</evidence>
<feature type="chain" id="PRO_5046510369" evidence="9">
    <location>
        <begin position="23"/>
        <end position="638"/>
    </location>
</feature>
<dbReference type="InterPro" id="IPR035671">
    <property type="entry name" value="DsbD_gamma"/>
</dbReference>
<dbReference type="InterPro" id="IPR036249">
    <property type="entry name" value="Thioredoxin-like_sf"/>
</dbReference>
<evidence type="ECO:0000256" key="1">
    <source>
        <dbReference type="ARBA" id="ARBA00004651"/>
    </source>
</evidence>
<feature type="transmembrane region" description="Helical" evidence="8">
    <location>
        <begin position="419"/>
        <end position="437"/>
    </location>
</feature>
<dbReference type="Gene3D" id="2.60.40.1250">
    <property type="entry name" value="Thiol:disulfide interchange protein DsbD, N-terminal domain"/>
    <property type="match status" value="1"/>
</dbReference>
<feature type="transmembrane region" description="Helical" evidence="8">
    <location>
        <begin position="298"/>
        <end position="321"/>
    </location>
</feature>
<organism evidence="11 12">
    <name type="scientific">Vreelandella gomseomensis</name>
    <dbReference type="NCBI Taxonomy" id="370766"/>
    <lineage>
        <taxon>Bacteria</taxon>
        <taxon>Pseudomonadati</taxon>
        <taxon>Pseudomonadota</taxon>
        <taxon>Gammaproteobacteria</taxon>
        <taxon>Oceanospirillales</taxon>
        <taxon>Halomonadaceae</taxon>
        <taxon>Vreelandella</taxon>
    </lineage>
</organism>
<keyword evidence="9" id="KW-0732">Signal</keyword>
<evidence type="ECO:0000256" key="2">
    <source>
        <dbReference type="ARBA" id="ARBA00022475"/>
    </source>
</evidence>
<feature type="signal peptide" evidence="9">
    <location>
        <begin position="1"/>
        <end position="22"/>
    </location>
</feature>
<dbReference type="GO" id="GO:0047134">
    <property type="term" value="F:protein-disulfide reductase [NAD(P)H] activity"/>
    <property type="evidence" value="ECO:0007669"/>
    <property type="project" value="UniProtKB-EC"/>
</dbReference>
<sequence length="638" mass="67707">MLTIRRLGLLLLLGALPLLAQAQWFSSSDQNDDFLPVLEAFQPTAWHDGDTLFVGVEAADEYYLYRHQFAVDSLNNGVRLGEPELPEGTYTNDEFLGDVYIFRNRVVMEVPLENDVSGPLDIDFTFQGCADAGLCYPPETLALQATESQPPPAFADWAPATSDEDEEAPAASPEETSDEATSTAETTDTSAEIDDSAAPLGAPQSEDSRFSQLMTDASLPLALGLFFLAGIGLTFTPCVLPMVPILSSIIVGQQPTRPRAFLLSASYVLGMAVTYAAVGVLMGLFGAGLNLQAQLQSAPVLITFAVLFCVFGLAMLGAFDLRLSPRVAQRVDAWQARAQRSGLPGLALAGALSVLVVSPCVTAPLAGALVIISTTGDALTGGAMLFALGMGMGVPLLLVGTFGATLLPRSGAWLNGVKIAFGLLLFGVAIWMVERLVPGPVALLLWAALAIGTALALGAVQTNTPSGWPKARQTLGLVLLTWGIALTIGAAQGSNDPLRPLQPSGSASGAATAPLAFQRLDSMSGLDSALADAETADRPVFVHFTADWCISCRLLEREVYTDPDVIDELAGFERIAVDVTDTNAQSRALLNRFQLFGPPSLLFFHAGQEIREARIQGDINAADFSRHLRKLAQWVDSR</sequence>
<evidence type="ECO:0000256" key="9">
    <source>
        <dbReference type="SAM" id="SignalP"/>
    </source>
</evidence>
<evidence type="ECO:0000256" key="7">
    <source>
        <dbReference type="SAM" id="MobiDB-lite"/>
    </source>
</evidence>
<dbReference type="Proteomes" id="UP001269267">
    <property type="component" value="Unassembled WGS sequence"/>
</dbReference>
<evidence type="ECO:0000256" key="4">
    <source>
        <dbReference type="ARBA" id="ARBA00022748"/>
    </source>
</evidence>
<keyword evidence="3 8" id="KW-0812">Transmembrane</keyword>
<protein>
    <submittedName>
        <fullName evidence="11">Protein-disulfide reductase DsbD</fullName>
        <ecNumber evidence="11">1.8.1.8</ecNumber>
    </submittedName>
</protein>
<accession>A0ABU1GBW7</accession>
<feature type="transmembrane region" description="Helical" evidence="8">
    <location>
        <begin position="474"/>
        <end position="493"/>
    </location>
</feature>
<keyword evidence="12" id="KW-1185">Reference proteome</keyword>
<dbReference type="InterPro" id="IPR003834">
    <property type="entry name" value="Cyt_c_assmbl_TM_dom"/>
</dbReference>
<keyword evidence="11" id="KW-0560">Oxidoreductase</keyword>
<feature type="transmembrane region" description="Helical" evidence="8">
    <location>
        <begin position="261"/>
        <end position="286"/>
    </location>
</feature>
<dbReference type="RefSeq" id="WP_309768034.1">
    <property type="nucleotide sequence ID" value="NZ_JARWAI010000005.1"/>
</dbReference>
<reference evidence="11 12" key="1">
    <citation type="submission" date="2023-04" db="EMBL/GenBank/DDBJ databases">
        <title>A long-awaited taxogenomic arrangement of the family Halomonadaceae.</title>
        <authorList>
            <person name="De La Haba R."/>
            <person name="Chuvochina M."/>
            <person name="Wittouck S."/>
            <person name="Arahal D.R."/>
            <person name="Sanchez-Porro C."/>
            <person name="Hugenholtz P."/>
            <person name="Ventosa A."/>
        </authorList>
    </citation>
    <scope>NUCLEOTIDE SEQUENCE [LARGE SCALE GENOMIC DNA]</scope>
    <source>
        <strain evidence="11 12">DSM 18042</strain>
    </source>
</reference>
<evidence type="ECO:0000256" key="3">
    <source>
        <dbReference type="ARBA" id="ARBA00022692"/>
    </source>
</evidence>
<keyword evidence="2" id="KW-1003">Cell membrane</keyword>
<dbReference type="EC" id="1.8.1.8" evidence="11"/>
<dbReference type="EMBL" id="JARWAI010000005">
    <property type="protein sequence ID" value="MDR5874970.1"/>
    <property type="molecule type" value="Genomic_DNA"/>
</dbReference>
<dbReference type="PANTHER" id="PTHR32234">
    <property type="entry name" value="THIOL:DISULFIDE INTERCHANGE PROTEIN DSBD"/>
    <property type="match status" value="1"/>
</dbReference>
<dbReference type="Pfam" id="PF11412">
    <property type="entry name" value="DsbD_N"/>
    <property type="match status" value="1"/>
</dbReference>
<keyword evidence="5 8" id="KW-1133">Transmembrane helix</keyword>
<feature type="transmembrane region" description="Helical" evidence="8">
    <location>
        <begin position="219"/>
        <end position="240"/>
    </location>
</feature>
<dbReference type="SUPFAM" id="SSF52833">
    <property type="entry name" value="Thioredoxin-like"/>
    <property type="match status" value="1"/>
</dbReference>
<dbReference type="CDD" id="cd02953">
    <property type="entry name" value="DsbDgamma"/>
    <property type="match status" value="1"/>
</dbReference>
<keyword evidence="4" id="KW-0201">Cytochrome c-type biogenesis</keyword>
<evidence type="ECO:0000256" key="6">
    <source>
        <dbReference type="ARBA" id="ARBA00023136"/>
    </source>
</evidence>
<feature type="transmembrane region" description="Helical" evidence="8">
    <location>
        <begin position="443"/>
        <end position="462"/>
    </location>
</feature>
<dbReference type="InterPro" id="IPR013766">
    <property type="entry name" value="Thioredoxin_domain"/>
</dbReference>
<dbReference type="SUPFAM" id="SSF74863">
    <property type="entry name" value="Thiol:disulfide interchange protein DsbD, N-terminal domain (DsbD-alpha)"/>
    <property type="match status" value="1"/>
</dbReference>
<dbReference type="Pfam" id="PF02683">
    <property type="entry name" value="DsbD_TM"/>
    <property type="match status" value="1"/>
</dbReference>
<evidence type="ECO:0000313" key="12">
    <source>
        <dbReference type="Proteomes" id="UP001269267"/>
    </source>
</evidence>
<feature type="domain" description="Thioredoxin" evidence="10">
    <location>
        <begin position="506"/>
        <end position="633"/>
    </location>
</feature>
<dbReference type="Gene3D" id="3.40.30.10">
    <property type="entry name" value="Glutaredoxin"/>
    <property type="match status" value="1"/>
</dbReference>
<feature type="compositionally biased region" description="Low complexity" evidence="7">
    <location>
        <begin position="169"/>
        <end position="190"/>
    </location>
</feature>
<gene>
    <name evidence="11" type="primary">dsbD</name>
    <name evidence="11" type="ORF">QC815_08530</name>
</gene>
<dbReference type="PANTHER" id="PTHR32234:SF0">
    <property type="entry name" value="THIOL:DISULFIDE INTERCHANGE PROTEIN DSBD"/>
    <property type="match status" value="1"/>
</dbReference>
<dbReference type="InterPro" id="IPR036929">
    <property type="entry name" value="DsbDN_sf"/>
</dbReference>
<keyword evidence="6 8" id="KW-0472">Membrane</keyword>
<feature type="region of interest" description="Disordered" evidence="7">
    <location>
        <begin position="148"/>
        <end position="209"/>
    </location>
</feature>
<feature type="transmembrane region" description="Helical" evidence="8">
    <location>
        <begin position="384"/>
        <end position="407"/>
    </location>
</feature>
<evidence type="ECO:0000259" key="10">
    <source>
        <dbReference type="PROSITE" id="PS51352"/>
    </source>
</evidence>
<evidence type="ECO:0000256" key="5">
    <source>
        <dbReference type="ARBA" id="ARBA00022989"/>
    </source>
</evidence>
<dbReference type="NCBIfam" id="NF001419">
    <property type="entry name" value="PRK00293.1"/>
    <property type="match status" value="1"/>
</dbReference>
<dbReference type="InterPro" id="IPR028250">
    <property type="entry name" value="DsbDN"/>
</dbReference>
<name>A0ABU1GBW7_9GAMM</name>